<sequence>MFPALGSNELRSYLFRRQLLCEFFGTFVLMLVRKTVSMVEDTQWAVTKISFALGLTVAALTKLFGRISGCHINPAVSIAFFVVGEMSTLRLFFYVIMQFLGAISAVCTHSIYAFANSNAGQERSALEDWQKILLELILTTMFIMLFRTMSDALHRSQRSSVSMAIGFAYTACLLSGTTISEVALNPLMHFASGPNIFAADFTPAIGSTLGGIIGALTYEALYMPYRHEPRTSSLFDWLHKTPSDAKKTGR</sequence>
<comment type="similarity">
    <text evidence="2 9">Belongs to the MIP/aquaporin (TC 1.A.8) family.</text>
</comment>
<dbReference type="PRINTS" id="PR00783">
    <property type="entry name" value="MINTRINSICP"/>
</dbReference>
<dbReference type="PROSITE" id="PS00221">
    <property type="entry name" value="MIP"/>
    <property type="match status" value="1"/>
</dbReference>
<feature type="transmembrane region" description="Helical" evidence="10">
    <location>
        <begin position="15"/>
        <end position="32"/>
    </location>
</feature>
<keyword evidence="6" id="KW-0677">Repeat</keyword>
<feature type="transmembrane region" description="Helical" evidence="10">
    <location>
        <begin position="161"/>
        <end position="184"/>
    </location>
</feature>
<dbReference type="AlphaFoldDB" id="A0A0A1X8L8"/>
<dbReference type="SUPFAM" id="SSF81338">
    <property type="entry name" value="Aquaporin-like"/>
    <property type="match status" value="1"/>
</dbReference>
<reference evidence="11" key="2">
    <citation type="journal article" date="2015" name="Gigascience">
        <title>Reconstructing a comprehensive transcriptome assembly of a white-pupal translocated strain of the pest fruit fly Bactrocera cucurbitae.</title>
        <authorList>
            <person name="Sim S.B."/>
            <person name="Calla B."/>
            <person name="Hall B."/>
            <person name="DeRego T."/>
            <person name="Geib S.M."/>
        </authorList>
    </citation>
    <scope>NUCLEOTIDE SEQUENCE</scope>
</reference>
<evidence type="ECO:0000256" key="10">
    <source>
        <dbReference type="SAM" id="Phobius"/>
    </source>
</evidence>
<evidence type="ECO:0000256" key="7">
    <source>
        <dbReference type="ARBA" id="ARBA00022989"/>
    </source>
</evidence>
<evidence type="ECO:0000256" key="1">
    <source>
        <dbReference type="ARBA" id="ARBA00004141"/>
    </source>
</evidence>
<dbReference type="GeneID" id="105211512"/>
<comment type="subcellular location">
    <subcellularLocation>
        <location evidence="1">Membrane</location>
        <topology evidence="1">Multi-pass membrane protein</topology>
    </subcellularLocation>
</comment>
<feature type="transmembrane region" description="Helical" evidence="10">
    <location>
        <begin position="204"/>
        <end position="222"/>
    </location>
</feature>
<evidence type="ECO:0000256" key="4">
    <source>
        <dbReference type="ARBA" id="ARBA00022448"/>
    </source>
</evidence>
<dbReference type="Pfam" id="PF00230">
    <property type="entry name" value="MIP"/>
    <property type="match status" value="1"/>
</dbReference>
<feature type="transmembrane region" description="Helical" evidence="10">
    <location>
        <begin position="91"/>
        <end position="112"/>
    </location>
</feature>
<name>A0A0A1X8L8_ZEUCU</name>
<keyword evidence="5 9" id="KW-0812">Transmembrane</keyword>
<dbReference type="GO" id="GO:0005886">
    <property type="term" value="C:plasma membrane"/>
    <property type="evidence" value="ECO:0007669"/>
    <property type="project" value="TreeGrafter"/>
</dbReference>
<comment type="subunit">
    <text evidence="3">Homotetramer.</text>
</comment>
<evidence type="ECO:0000256" key="3">
    <source>
        <dbReference type="ARBA" id="ARBA00011881"/>
    </source>
</evidence>
<keyword evidence="8 10" id="KW-0472">Membrane</keyword>
<evidence type="ECO:0000256" key="2">
    <source>
        <dbReference type="ARBA" id="ARBA00006175"/>
    </source>
</evidence>
<protein>
    <submittedName>
        <fullName evidence="11">Aquaporin</fullName>
    </submittedName>
</protein>
<feature type="transmembrane region" description="Helical" evidence="10">
    <location>
        <begin position="132"/>
        <end position="149"/>
    </location>
</feature>
<evidence type="ECO:0000256" key="8">
    <source>
        <dbReference type="ARBA" id="ARBA00023136"/>
    </source>
</evidence>
<evidence type="ECO:0000256" key="6">
    <source>
        <dbReference type="ARBA" id="ARBA00022737"/>
    </source>
</evidence>
<evidence type="ECO:0000256" key="5">
    <source>
        <dbReference type="ARBA" id="ARBA00022692"/>
    </source>
</evidence>
<dbReference type="OrthoDB" id="3222at2759"/>
<feature type="transmembrane region" description="Helical" evidence="10">
    <location>
        <begin position="66"/>
        <end position="84"/>
    </location>
</feature>
<dbReference type="EMBL" id="GBXI01007274">
    <property type="protein sequence ID" value="JAD07018.1"/>
    <property type="molecule type" value="Transcribed_RNA"/>
</dbReference>
<organism evidence="11">
    <name type="scientific">Zeugodacus cucurbitae</name>
    <name type="common">Melon fruit fly</name>
    <name type="synonym">Bactrocera cucurbitae</name>
    <dbReference type="NCBI Taxonomy" id="28588"/>
    <lineage>
        <taxon>Eukaryota</taxon>
        <taxon>Metazoa</taxon>
        <taxon>Ecdysozoa</taxon>
        <taxon>Arthropoda</taxon>
        <taxon>Hexapoda</taxon>
        <taxon>Insecta</taxon>
        <taxon>Pterygota</taxon>
        <taxon>Neoptera</taxon>
        <taxon>Endopterygota</taxon>
        <taxon>Diptera</taxon>
        <taxon>Brachycera</taxon>
        <taxon>Muscomorpha</taxon>
        <taxon>Tephritoidea</taxon>
        <taxon>Tephritidae</taxon>
        <taxon>Zeugodacus</taxon>
        <taxon>Zeugodacus</taxon>
    </lineage>
</organism>
<evidence type="ECO:0000256" key="9">
    <source>
        <dbReference type="RuleBase" id="RU000477"/>
    </source>
</evidence>
<dbReference type="PANTHER" id="PTHR19139:SF291">
    <property type="entry name" value="AQUAPORIN"/>
    <property type="match status" value="1"/>
</dbReference>
<dbReference type="Gene3D" id="1.20.1080.10">
    <property type="entry name" value="Glycerol uptake facilitator protein"/>
    <property type="match status" value="1"/>
</dbReference>
<dbReference type="InterPro" id="IPR022357">
    <property type="entry name" value="MIP_CS"/>
</dbReference>
<dbReference type="PANTHER" id="PTHR19139">
    <property type="entry name" value="AQUAPORIN TRANSPORTER"/>
    <property type="match status" value="1"/>
</dbReference>
<dbReference type="InterPro" id="IPR000425">
    <property type="entry name" value="MIP"/>
</dbReference>
<dbReference type="InterPro" id="IPR023271">
    <property type="entry name" value="Aquaporin-like"/>
</dbReference>
<dbReference type="InterPro" id="IPR034294">
    <property type="entry name" value="Aquaporin_transptr"/>
</dbReference>
<keyword evidence="4 9" id="KW-0813">Transport</keyword>
<accession>A0A0A1X8L8</accession>
<reference evidence="11" key="1">
    <citation type="submission" date="2014-11" db="EMBL/GenBank/DDBJ databases">
        <authorList>
            <person name="Geib S."/>
        </authorList>
    </citation>
    <scope>NUCLEOTIDE SEQUENCE</scope>
</reference>
<dbReference type="GO" id="GO:0015267">
    <property type="term" value="F:channel activity"/>
    <property type="evidence" value="ECO:0007669"/>
    <property type="project" value="InterPro"/>
</dbReference>
<keyword evidence="7 10" id="KW-1133">Transmembrane helix</keyword>
<proteinExistence type="inferred from homology"/>
<gene>
    <name evidence="11" type="primary">Drip_2</name>
    <name evidence="11" type="ORF">g.57782</name>
</gene>
<evidence type="ECO:0000313" key="11">
    <source>
        <dbReference type="EMBL" id="JAD07018.1"/>
    </source>
</evidence>